<dbReference type="EMBL" id="DF973728">
    <property type="protein sequence ID" value="GAU38732.1"/>
    <property type="molecule type" value="Genomic_DNA"/>
</dbReference>
<proteinExistence type="predicted"/>
<evidence type="ECO:0000313" key="1">
    <source>
        <dbReference type="EMBL" id="GAU38732.1"/>
    </source>
</evidence>
<evidence type="ECO:0000313" key="2">
    <source>
        <dbReference type="Proteomes" id="UP000242715"/>
    </source>
</evidence>
<dbReference type="Proteomes" id="UP000242715">
    <property type="component" value="Unassembled WGS sequence"/>
</dbReference>
<accession>A0A2Z6NQD3</accession>
<gene>
    <name evidence="1" type="ORF">TSUD_208430</name>
</gene>
<name>A0A2Z6NQD3_TRISU</name>
<sequence>MRILVDRWEVDILWRRSLLGAVSIWLVRCCISPNEEVGDDLVKLLFYRSLFMRPDISIYET</sequence>
<protein>
    <submittedName>
        <fullName evidence="1">Uncharacterized protein</fullName>
    </submittedName>
</protein>
<reference evidence="2" key="1">
    <citation type="journal article" date="2017" name="Front. Plant Sci.">
        <title>Climate Clever Clovers: New Paradigm to Reduce the Environmental Footprint of Ruminants by Breeding Low Methanogenic Forages Utilizing Haplotype Variation.</title>
        <authorList>
            <person name="Kaur P."/>
            <person name="Appels R."/>
            <person name="Bayer P.E."/>
            <person name="Keeble-Gagnere G."/>
            <person name="Wang J."/>
            <person name="Hirakawa H."/>
            <person name="Shirasawa K."/>
            <person name="Vercoe P."/>
            <person name="Stefanova K."/>
            <person name="Durmic Z."/>
            <person name="Nichols P."/>
            <person name="Revell C."/>
            <person name="Isobe S.N."/>
            <person name="Edwards D."/>
            <person name="Erskine W."/>
        </authorList>
    </citation>
    <scope>NUCLEOTIDE SEQUENCE [LARGE SCALE GENOMIC DNA]</scope>
    <source>
        <strain evidence="2">cv. Daliak</strain>
    </source>
</reference>
<dbReference type="AlphaFoldDB" id="A0A2Z6NQD3"/>
<keyword evidence="2" id="KW-1185">Reference proteome</keyword>
<organism evidence="1 2">
    <name type="scientific">Trifolium subterraneum</name>
    <name type="common">Subterranean clover</name>
    <dbReference type="NCBI Taxonomy" id="3900"/>
    <lineage>
        <taxon>Eukaryota</taxon>
        <taxon>Viridiplantae</taxon>
        <taxon>Streptophyta</taxon>
        <taxon>Embryophyta</taxon>
        <taxon>Tracheophyta</taxon>
        <taxon>Spermatophyta</taxon>
        <taxon>Magnoliopsida</taxon>
        <taxon>eudicotyledons</taxon>
        <taxon>Gunneridae</taxon>
        <taxon>Pentapetalae</taxon>
        <taxon>rosids</taxon>
        <taxon>fabids</taxon>
        <taxon>Fabales</taxon>
        <taxon>Fabaceae</taxon>
        <taxon>Papilionoideae</taxon>
        <taxon>50 kb inversion clade</taxon>
        <taxon>NPAAA clade</taxon>
        <taxon>Hologalegina</taxon>
        <taxon>IRL clade</taxon>
        <taxon>Trifolieae</taxon>
        <taxon>Trifolium</taxon>
    </lineage>
</organism>